<keyword evidence="3" id="KW-1185">Reference proteome</keyword>
<dbReference type="OrthoDB" id="241825at2157"/>
<feature type="transmembrane region" description="Helical" evidence="1">
    <location>
        <begin position="51"/>
        <end position="70"/>
    </location>
</feature>
<protein>
    <submittedName>
        <fullName evidence="2">Uncharacterized protein</fullName>
    </submittedName>
</protein>
<dbReference type="AlphaFoldDB" id="A0A3A6PMR9"/>
<sequence length="135" mass="14193">MAETTTATDAQAFSTPANSAGYLAVLTALTTGILHLYLIPGALATAGTTGGVLFALNGIGFVGGTVLYLSKYWRKELFIVAALYALASIVAMFMVHGWTIDSLLYRNGSIAQWAITAKSAESILIGCSLYLYSNS</sequence>
<proteinExistence type="predicted"/>
<feature type="transmembrane region" description="Helical" evidence="1">
    <location>
        <begin position="77"/>
        <end position="98"/>
    </location>
</feature>
<keyword evidence="1" id="KW-0812">Transmembrane</keyword>
<evidence type="ECO:0000313" key="3">
    <source>
        <dbReference type="Proteomes" id="UP000276588"/>
    </source>
</evidence>
<comment type="caution">
    <text evidence="2">The sequence shown here is derived from an EMBL/GenBank/DDBJ whole genome shotgun (WGS) entry which is preliminary data.</text>
</comment>
<feature type="transmembrane region" description="Helical" evidence="1">
    <location>
        <begin position="110"/>
        <end position="132"/>
    </location>
</feature>
<dbReference type="EMBL" id="QKNY01000013">
    <property type="protein sequence ID" value="RJX42808.1"/>
    <property type="molecule type" value="Genomic_DNA"/>
</dbReference>
<gene>
    <name evidence="2" type="ORF">DM826_08955</name>
</gene>
<dbReference type="Proteomes" id="UP000276588">
    <property type="component" value="Unassembled WGS sequence"/>
</dbReference>
<accession>A0A3A6PMR9</accession>
<organism evidence="2 3">
    <name type="scientific">Halonotius aquaticus</name>
    <dbReference type="NCBI Taxonomy" id="2216978"/>
    <lineage>
        <taxon>Archaea</taxon>
        <taxon>Methanobacteriati</taxon>
        <taxon>Methanobacteriota</taxon>
        <taxon>Stenosarchaea group</taxon>
        <taxon>Halobacteria</taxon>
        <taxon>Halobacteriales</taxon>
        <taxon>Haloferacaceae</taxon>
        <taxon>Halonotius</taxon>
    </lineage>
</organism>
<dbReference type="RefSeq" id="WP_120103058.1">
    <property type="nucleotide sequence ID" value="NZ_QKNY01000013.1"/>
</dbReference>
<dbReference type="InterPro" id="IPR055898">
    <property type="entry name" value="DUF7475"/>
</dbReference>
<name>A0A3A6PMR9_9EURY</name>
<reference evidence="2 3" key="1">
    <citation type="submission" date="2018-06" db="EMBL/GenBank/DDBJ databases">
        <title>Halonotius sp. F13-13 a new haloarchaeeon isolated from a solar saltern from Isla Cristina, Huelva, Spain.</title>
        <authorList>
            <person name="Duran-Viseras A."/>
            <person name="Sanchez-Porro C."/>
            <person name="Ventosa A."/>
        </authorList>
    </citation>
    <scope>NUCLEOTIDE SEQUENCE [LARGE SCALE GENOMIC DNA]</scope>
    <source>
        <strain evidence="2 3">F13-13</strain>
    </source>
</reference>
<feature type="transmembrane region" description="Helical" evidence="1">
    <location>
        <begin position="20"/>
        <end position="39"/>
    </location>
</feature>
<evidence type="ECO:0000256" key="1">
    <source>
        <dbReference type="SAM" id="Phobius"/>
    </source>
</evidence>
<keyword evidence="1" id="KW-0472">Membrane</keyword>
<evidence type="ECO:0000313" key="2">
    <source>
        <dbReference type="EMBL" id="RJX42808.1"/>
    </source>
</evidence>
<keyword evidence="1" id="KW-1133">Transmembrane helix</keyword>
<dbReference type="Pfam" id="PF24287">
    <property type="entry name" value="DUF7475"/>
    <property type="match status" value="1"/>
</dbReference>